<dbReference type="PANTHER" id="PTHR14015">
    <property type="entry name" value="OPIOID GROWTH FACTOR RECEPTOR OGFR ZETA-TYPE OPIOID RECEPTOR"/>
    <property type="match status" value="1"/>
</dbReference>
<name>A0ABT6FDT2_9BACT</name>
<dbReference type="PANTHER" id="PTHR14015:SF2">
    <property type="entry name" value="OPIOID GROWTH FACTOR RECEPTOR (OGFR) CONSERVED DOMAIN-CONTAINING PROTEIN"/>
    <property type="match status" value="1"/>
</dbReference>
<proteinExistence type="predicted"/>
<evidence type="ECO:0000259" key="1">
    <source>
        <dbReference type="Pfam" id="PF04664"/>
    </source>
</evidence>
<gene>
    <name evidence="2" type="ORF">PZE19_18235</name>
</gene>
<accession>A0ABT6FDT2</accession>
<protein>
    <submittedName>
        <fullName evidence="2">Opioid growth factor receptor-related protein</fullName>
    </submittedName>
</protein>
<keyword evidence="2" id="KW-0675">Receptor</keyword>
<comment type="caution">
    <text evidence="2">The sequence shown here is derived from an EMBL/GenBank/DDBJ whole genome shotgun (WGS) entry which is preliminary data.</text>
</comment>
<feature type="domain" description="Opioid growth factor receptor (OGFr) conserved" evidence="1">
    <location>
        <begin position="20"/>
        <end position="132"/>
    </location>
</feature>
<evidence type="ECO:0000313" key="2">
    <source>
        <dbReference type="EMBL" id="MDG3005731.1"/>
    </source>
</evidence>
<dbReference type="RefSeq" id="WP_277862061.1">
    <property type="nucleotide sequence ID" value="NZ_JARRAG010000002.1"/>
</dbReference>
<sequence length="170" mass="19771">MSQLVEFYRGTGRDAEGRTLADVWAFSDDEMEFHHDFIQWLFPLEVPSQFNFRAPVLSEEDVAAFHEEPALRENLLRSFDRFLAFLGLKREDGRVVPAADFEAKRQVFLAPDHNWLRITRVLTSLRRLGLAEPSQAFYAGLLELMECGRARITADTRRYWKDATFPEEAD</sequence>
<dbReference type="Proteomes" id="UP001216907">
    <property type="component" value="Unassembled WGS sequence"/>
</dbReference>
<dbReference type="EMBL" id="JARRAG010000002">
    <property type="protein sequence ID" value="MDG3005731.1"/>
    <property type="molecule type" value="Genomic_DNA"/>
</dbReference>
<keyword evidence="3" id="KW-1185">Reference proteome</keyword>
<organism evidence="2 3">
    <name type="scientific">Paludisphaera mucosa</name>
    <dbReference type="NCBI Taxonomy" id="3030827"/>
    <lineage>
        <taxon>Bacteria</taxon>
        <taxon>Pseudomonadati</taxon>
        <taxon>Planctomycetota</taxon>
        <taxon>Planctomycetia</taxon>
        <taxon>Isosphaerales</taxon>
        <taxon>Isosphaeraceae</taxon>
        <taxon>Paludisphaera</taxon>
    </lineage>
</organism>
<evidence type="ECO:0000313" key="3">
    <source>
        <dbReference type="Proteomes" id="UP001216907"/>
    </source>
</evidence>
<reference evidence="2 3" key="1">
    <citation type="submission" date="2023-03" db="EMBL/GenBank/DDBJ databases">
        <title>Paludisphaera mucosa sp. nov. a novel planctomycete from northern fen.</title>
        <authorList>
            <person name="Ivanova A."/>
        </authorList>
    </citation>
    <scope>NUCLEOTIDE SEQUENCE [LARGE SCALE GENOMIC DNA]</scope>
    <source>
        <strain evidence="2 3">Pla2</strain>
    </source>
</reference>
<dbReference type="InterPro" id="IPR039574">
    <property type="entry name" value="OGFr"/>
</dbReference>
<dbReference type="Pfam" id="PF04664">
    <property type="entry name" value="OGFr_N"/>
    <property type="match status" value="1"/>
</dbReference>
<dbReference type="InterPro" id="IPR006757">
    <property type="entry name" value="OGF_rcpt"/>
</dbReference>